<feature type="transmembrane region" description="Helical" evidence="6">
    <location>
        <begin position="735"/>
        <end position="754"/>
    </location>
</feature>
<reference evidence="9 10" key="1">
    <citation type="journal article" date="2010" name="Microb. Ecol.">
        <title>Comparative genome analysis of Prevotella ruminicola and Prevotella bryantii: insights into their environmental niche.</title>
        <authorList>
            <consortium name="North American Consortium for Rumen Bacteria"/>
            <person name="Purushe J."/>
            <person name="Fouts D.E."/>
            <person name="Morrison M."/>
            <person name="White B.A."/>
            <person name="Mackie R.I."/>
            <person name="Coutinho P.M."/>
            <person name="Henrissat B."/>
            <person name="Nelson K.E."/>
        </authorList>
    </citation>
    <scope>NUCLEOTIDE SEQUENCE [LARGE SCALE GENOMIC DNA]</scope>
    <source>
        <strain evidence="10">ATCC 19189 / JCM 8958 / 23</strain>
    </source>
</reference>
<evidence type="ECO:0000256" key="2">
    <source>
        <dbReference type="ARBA" id="ARBA00022475"/>
    </source>
</evidence>
<proteinExistence type="predicted"/>
<evidence type="ECO:0000256" key="4">
    <source>
        <dbReference type="ARBA" id="ARBA00022989"/>
    </source>
</evidence>
<protein>
    <submittedName>
        <fullName evidence="9">ABC transporter, permease protein</fullName>
    </submittedName>
</protein>
<evidence type="ECO:0000259" key="8">
    <source>
        <dbReference type="Pfam" id="PF12704"/>
    </source>
</evidence>
<dbReference type="Pfam" id="PF12704">
    <property type="entry name" value="MacB_PCD"/>
    <property type="match status" value="2"/>
</dbReference>
<feature type="transmembrane region" description="Helical" evidence="6">
    <location>
        <begin position="352"/>
        <end position="371"/>
    </location>
</feature>
<feature type="transmembrane region" description="Helical" evidence="6">
    <location>
        <begin position="297"/>
        <end position="321"/>
    </location>
</feature>
<evidence type="ECO:0000256" key="6">
    <source>
        <dbReference type="SAM" id="Phobius"/>
    </source>
</evidence>
<feature type="domain" description="MacB-like periplasmic core" evidence="8">
    <location>
        <begin position="497"/>
        <end position="653"/>
    </location>
</feature>
<organism evidence="9 10">
    <name type="scientific">Xylanibacter ruminicola (strain ATCC 19189 / DSM 19721 / CIP 105475 / JCM 8958 / 23)</name>
    <name type="common">Prevotella ruminicola</name>
    <dbReference type="NCBI Taxonomy" id="264731"/>
    <lineage>
        <taxon>Bacteria</taxon>
        <taxon>Pseudomonadati</taxon>
        <taxon>Bacteroidota</taxon>
        <taxon>Bacteroidia</taxon>
        <taxon>Bacteroidales</taxon>
        <taxon>Prevotellaceae</taxon>
        <taxon>Xylanibacter</taxon>
    </lineage>
</organism>
<dbReference type="AlphaFoldDB" id="D5EUF2"/>
<dbReference type="GO" id="GO:0005886">
    <property type="term" value="C:plasma membrane"/>
    <property type="evidence" value="ECO:0007669"/>
    <property type="project" value="UniProtKB-SubCell"/>
</dbReference>
<evidence type="ECO:0000313" key="9">
    <source>
        <dbReference type="EMBL" id="ADE83728.1"/>
    </source>
</evidence>
<dbReference type="HOGENOM" id="CLU_008713_1_0_10"/>
<dbReference type="Proteomes" id="UP000000927">
    <property type="component" value="Chromosome"/>
</dbReference>
<dbReference type="KEGG" id="pru:PRU_1980"/>
<evidence type="ECO:0000256" key="1">
    <source>
        <dbReference type="ARBA" id="ARBA00004651"/>
    </source>
</evidence>
<dbReference type="STRING" id="264731.PRU_1980"/>
<dbReference type="InterPro" id="IPR050250">
    <property type="entry name" value="Macrolide_Exporter_MacB"/>
</dbReference>
<evidence type="ECO:0000313" key="10">
    <source>
        <dbReference type="Proteomes" id="UP000000927"/>
    </source>
</evidence>
<keyword evidence="4 6" id="KW-1133">Transmembrane helix</keyword>
<feature type="transmembrane region" description="Helical" evidence="6">
    <location>
        <begin position="435"/>
        <end position="456"/>
    </location>
</feature>
<feature type="domain" description="ABC3 transporter permease C-terminal" evidence="7">
    <location>
        <begin position="304"/>
        <end position="418"/>
    </location>
</feature>
<name>D5EUF2_XYLR2</name>
<accession>D5EUF2</accession>
<feature type="transmembrane region" description="Helical" evidence="6">
    <location>
        <begin position="391"/>
        <end position="414"/>
    </location>
</feature>
<dbReference type="Pfam" id="PF02687">
    <property type="entry name" value="FtsX"/>
    <property type="match status" value="2"/>
</dbReference>
<evidence type="ECO:0000259" key="7">
    <source>
        <dbReference type="Pfam" id="PF02687"/>
    </source>
</evidence>
<feature type="domain" description="MacB-like periplasmic core" evidence="8">
    <location>
        <begin position="43"/>
        <end position="259"/>
    </location>
</feature>
<evidence type="ECO:0000256" key="5">
    <source>
        <dbReference type="ARBA" id="ARBA00023136"/>
    </source>
</evidence>
<dbReference type="PANTHER" id="PTHR30572:SF18">
    <property type="entry name" value="ABC-TYPE MACROLIDE FAMILY EXPORT SYSTEM PERMEASE COMPONENT 2"/>
    <property type="match status" value="1"/>
</dbReference>
<comment type="subcellular location">
    <subcellularLocation>
        <location evidence="1">Cell membrane</location>
        <topology evidence="1">Multi-pass membrane protein</topology>
    </subcellularLocation>
</comment>
<feature type="transmembrane region" description="Helical" evidence="6">
    <location>
        <begin position="38"/>
        <end position="60"/>
    </location>
</feature>
<keyword evidence="10" id="KW-1185">Reference proteome</keyword>
<keyword evidence="2" id="KW-1003">Cell membrane</keyword>
<dbReference type="EMBL" id="CP002006">
    <property type="protein sequence ID" value="ADE83728.1"/>
    <property type="molecule type" value="Genomic_DNA"/>
</dbReference>
<dbReference type="InterPro" id="IPR003838">
    <property type="entry name" value="ABC3_permease_C"/>
</dbReference>
<feature type="transmembrane region" description="Helical" evidence="6">
    <location>
        <begin position="684"/>
        <end position="704"/>
    </location>
</feature>
<dbReference type="InterPro" id="IPR025857">
    <property type="entry name" value="MacB_PCD"/>
</dbReference>
<feature type="domain" description="ABC3 transporter permease C-terminal" evidence="7">
    <location>
        <begin position="688"/>
        <end position="799"/>
    </location>
</feature>
<feature type="transmembrane region" description="Helical" evidence="6">
    <location>
        <begin position="766"/>
        <end position="795"/>
    </location>
</feature>
<keyword evidence="3 6" id="KW-0812">Transmembrane</keyword>
<dbReference type="GO" id="GO:0022857">
    <property type="term" value="F:transmembrane transporter activity"/>
    <property type="evidence" value="ECO:0007669"/>
    <property type="project" value="TreeGrafter"/>
</dbReference>
<sequence length="806" mass="90832">MQKACRYWLIAVSLQRKHQQIMHMNVIKSLNQRGQHNWIKILCLAVGLATGIVLIGKAGFEQSWDKDFDTSDRIYVLYEDIIRDGEYQHYSQTSGAIAHGLKRYCPQVEAATRYTGFGWDLPLVTEDDKRIRTNFFFTDSCFFDVFPYRILAGNPKKTLSQPNYCMIPQSIAEKLGGDVIGKKVYYNKRGNLALTIGGIYEDIPLNTRLHDLEVLVSMPTLPQITWDGRDNWVGNDRYFGYVRLAEGITPDDLKAQIAKMRRDNLPADELKKAGVDLDYSLRPLADYHTQDDATRRMIWIISLLAMVLIGCAVMNYLLLVIGGISRRAREMAVHRCYGAEVRNIYGRVMIESVLHLLLSLALAAGLLFVFQDTIQELTGTPLPVILTTGHNIGFIALTCLVVLVITGLVPGWAYTHIPMTAAFKHYNHSHRAWKMLLLGLQFGSATFLFVLLLVVGRQYQLMVNDNPGYDYSTLADLNTDELSLTQKRLVVSELKKLSGVKGVTTSYAYLPEMQSGDNIFLPGDDKEYMNVADLFDVGDDYFEVMGIPVIAGRTFTQQTDTMREAMVSRKFEEKMKQLAGWDQAVGKQVICTSYEGPYTIVGVFDDPRIGSITHPDTRPSICFYDQNMRYTHHITVRFHDMGALDAANKRLHELIPENPDVVMRPYTMLMTQLYTDAHRFRSTVMIGGMVALIIALIGLIGYLAGELARRQKEIAVRKVNGAHIIDVLQLFIRDILRLALPAVVIGAIGGWYVSRLWLEQFSEKAVLLPVLFGLCALAVVVVILSVVCIGCYRVASSNPVDYLKNE</sequence>
<gene>
    <name evidence="9" type="ordered locus">PRU_1980</name>
</gene>
<dbReference type="eggNOG" id="COG0577">
    <property type="taxonomic scope" value="Bacteria"/>
</dbReference>
<evidence type="ECO:0000256" key="3">
    <source>
        <dbReference type="ARBA" id="ARBA00022692"/>
    </source>
</evidence>
<dbReference type="PANTHER" id="PTHR30572">
    <property type="entry name" value="MEMBRANE COMPONENT OF TRANSPORTER-RELATED"/>
    <property type="match status" value="1"/>
</dbReference>
<keyword evidence="5 6" id="KW-0472">Membrane</keyword>